<sequence length="143" mass="16771">MEMKQKSLSVTITVRQLWFVALIWGLIVTMVTGSNLDVVDYMVLWSRLYMSLTKMIVHMIWNVLCLCDIVDFVIVIIIDIVIDEDGCSFEMERTMLWETIARINISKNKVDGKSCTLERRRRRRRKSKTATIVSLHVTWTRSI</sequence>
<feature type="transmembrane region" description="Helical" evidence="1">
    <location>
        <begin position="60"/>
        <end position="82"/>
    </location>
</feature>
<organism evidence="2 3">
    <name type="scientific">Tagetes erecta</name>
    <name type="common">African marigold</name>
    <dbReference type="NCBI Taxonomy" id="13708"/>
    <lineage>
        <taxon>Eukaryota</taxon>
        <taxon>Viridiplantae</taxon>
        <taxon>Streptophyta</taxon>
        <taxon>Embryophyta</taxon>
        <taxon>Tracheophyta</taxon>
        <taxon>Spermatophyta</taxon>
        <taxon>Magnoliopsida</taxon>
        <taxon>eudicotyledons</taxon>
        <taxon>Gunneridae</taxon>
        <taxon>Pentapetalae</taxon>
        <taxon>asterids</taxon>
        <taxon>campanulids</taxon>
        <taxon>Asterales</taxon>
        <taxon>Asteraceae</taxon>
        <taxon>Asteroideae</taxon>
        <taxon>Heliantheae alliance</taxon>
        <taxon>Tageteae</taxon>
        <taxon>Tagetes</taxon>
    </lineage>
</organism>
<keyword evidence="3" id="KW-1185">Reference proteome</keyword>
<name>A0AAD8KM86_TARER</name>
<comment type="caution">
    <text evidence="2">The sequence shown here is derived from an EMBL/GenBank/DDBJ whole genome shotgun (WGS) entry which is preliminary data.</text>
</comment>
<gene>
    <name evidence="2" type="ORF">QVD17_20735</name>
</gene>
<evidence type="ECO:0000313" key="3">
    <source>
        <dbReference type="Proteomes" id="UP001229421"/>
    </source>
</evidence>
<keyword evidence="1" id="KW-1133">Transmembrane helix</keyword>
<dbReference type="EMBL" id="JAUHHV010000005">
    <property type="protein sequence ID" value="KAK1425383.1"/>
    <property type="molecule type" value="Genomic_DNA"/>
</dbReference>
<dbReference type="Proteomes" id="UP001229421">
    <property type="component" value="Unassembled WGS sequence"/>
</dbReference>
<evidence type="ECO:0008006" key="4">
    <source>
        <dbReference type="Google" id="ProtNLM"/>
    </source>
</evidence>
<reference evidence="2" key="1">
    <citation type="journal article" date="2023" name="bioRxiv">
        <title>Improved chromosome-level genome assembly for marigold (Tagetes erecta).</title>
        <authorList>
            <person name="Jiang F."/>
            <person name="Yuan L."/>
            <person name="Wang S."/>
            <person name="Wang H."/>
            <person name="Xu D."/>
            <person name="Wang A."/>
            <person name="Fan W."/>
        </authorList>
    </citation>
    <scope>NUCLEOTIDE SEQUENCE</scope>
    <source>
        <strain evidence="2">WSJ</strain>
        <tissue evidence="2">Leaf</tissue>
    </source>
</reference>
<keyword evidence="1" id="KW-0472">Membrane</keyword>
<evidence type="ECO:0000313" key="2">
    <source>
        <dbReference type="EMBL" id="KAK1425383.1"/>
    </source>
</evidence>
<accession>A0AAD8KM86</accession>
<protein>
    <recommendedName>
        <fullName evidence="4">Transmembrane protein</fullName>
    </recommendedName>
</protein>
<evidence type="ECO:0000256" key="1">
    <source>
        <dbReference type="SAM" id="Phobius"/>
    </source>
</evidence>
<proteinExistence type="predicted"/>
<keyword evidence="1" id="KW-0812">Transmembrane</keyword>
<dbReference type="AlphaFoldDB" id="A0AAD8KM86"/>